<evidence type="ECO:0000256" key="1">
    <source>
        <dbReference type="ARBA" id="ARBA00004651"/>
    </source>
</evidence>
<gene>
    <name evidence="9" type="ORF">GO755_15620</name>
</gene>
<keyword evidence="3 6" id="KW-0812">Transmembrane</keyword>
<keyword evidence="5 6" id="KW-0472">Membrane</keyword>
<sequence>MIRNYLKIAFRNLIKNRVYSAINIIGLTTGLVVGIFVLLWVQHELSYDRFHRNTPHIYRVLTNVGKGDSREIWSHTHAPLATFAKADVPEIKNAVRIRDNRDFVQFTHGDRQLIDDKKAYVDPSFFTFFDFKLLQGNSNYPFQGDHSVVLTATTAQRYFGHENPIGNVLMADTKEQFVVTGVLDDFPENSSIQYDMLFPMNLYATRFTRDHKGKTINEDWGTFTYDTFLELTPGTATQSVEHKLAGLLRIHFRDIGIDDPYALQPLANIHLYKTDGSDGLIQTVNLFLIIGILILIVACTNYVNLSMARSLLRAKEVGVRKLIGAGKVQLFVQFILEATLLFAIAAMATLVLMQLLIPAYNTIANRHMVLRLSDPQLWSVIGLTLVATLALSSIYPALLLASFDPMQVLKGRFSMGISTTFFRKLLVTGQFMVSVGLIAGTLVIDRQLTYIHTKELGYDKEYVFSVDIGKMQRQAQLVKADLMKQQGVRGITYANDQLVNLGTTTGKTDWEGKSPDQRFFVHPLTVDQDFLSVFKLSLVEGQGFTGIASDSTHFILNETAVREAGLTNPIGKRFTLWNTEGTIIGVVKDFHFASLKQKIEPAVFQYNPGNELMYVKTTGEDAPQALAAVEKRWKQYNAGLPFMYSFLDDTYDNLYKSEQRTGWLFSLFAAVAILISCLGLFGLATYAAQLRTREIGVRKVLGASVVGIVQLLARDFIQLVLIAIVLATPLIWYVMNQWLKEFAYKVTLDWWIFALAGLLAVGIALLTVSFQSIKAALMNPVTSLRSE</sequence>
<comment type="caution">
    <text evidence="9">The sequence shown here is derived from an EMBL/GenBank/DDBJ whole genome shotgun (WGS) entry which is preliminary data.</text>
</comment>
<feature type="transmembrane region" description="Helical" evidence="6">
    <location>
        <begin position="750"/>
        <end position="770"/>
    </location>
</feature>
<feature type="transmembrane region" description="Helical" evidence="6">
    <location>
        <begin position="21"/>
        <end position="41"/>
    </location>
</feature>
<evidence type="ECO:0000259" key="8">
    <source>
        <dbReference type="Pfam" id="PF12704"/>
    </source>
</evidence>
<feature type="domain" description="ABC3 transporter permease C-terminal" evidence="7">
    <location>
        <begin position="289"/>
        <end position="403"/>
    </location>
</feature>
<feature type="transmembrane region" description="Helical" evidence="6">
    <location>
        <begin position="421"/>
        <end position="444"/>
    </location>
</feature>
<protein>
    <submittedName>
        <fullName evidence="9">FtsX-like permease family protein</fullName>
    </submittedName>
</protein>
<dbReference type="EMBL" id="WPIN01000005">
    <property type="protein sequence ID" value="MVM31474.1"/>
    <property type="molecule type" value="Genomic_DNA"/>
</dbReference>
<keyword evidence="10" id="KW-1185">Reference proteome</keyword>
<feature type="domain" description="ABC3 transporter permease C-terminal" evidence="7">
    <location>
        <begin position="667"/>
        <end position="780"/>
    </location>
</feature>
<organism evidence="9 10">
    <name type="scientific">Spirosoma arboris</name>
    <dbReference type="NCBI Taxonomy" id="2682092"/>
    <lineage>
        <taxon>Bacteria</taxon>
        <taxon>Pseudomonadati</taxon>
        <taxon>Bacteroidota</taxon>
        <taxon>Cytophagia</taxon>
        <taxon>Cytophagales</taxon>
        <taxon>Cytophagaceae</taxon>
        <taxon>Spirosoma</taxon>
    </lineage>
</organism>
<dbReference type="PANTHER" id="PTHR30572">
    <property type="entry name" value="MEMBRANE COMPONENT OF TRANSPORTER-RELATED"/>
    <property type="match status" value="1"/>
</dbReference>
<comment type="subcellular location">
    <subcellularLocation>
        <location evidence="1">Cell membrane</location>
        <topology evidence="1">Multi-pass membrane protein</topology>
    </subcellularLocation>
</comment>
<feature type="transmembrane region" description="Helical" evidence="6">
    <location>
        <begin position="377"/>
        <end position="400"/>
    </location>
</feature>
<evidence type="ECO:0000256" key="3">
    <source>
        <dbReference type="ARBA" id="ARBA00022692"/>
    </source>
</evidence>
<dbReference type="Proteomes" id="UP000436006">
    <property type="component" value="Unassembled WGS sequence"/>
</dbReference>
<feature type="transmembrane region" description="Helical" evidence="6">
    <location>
        <begin position="663"/>
        <end position="688"/>
    </location>
</feature>
<dbReference type="Pfam" id="PF12704">
    <property type="entry name" value="MacB_PCD"/>
    <property type="match status" value="1"/>
</dbReference>
<evidence type="ECO:0000256" key="2">
    <source>
        <dbReference type="ARBA" id="ARBA00022475"/>
    </source>
</evidence>
<dbReference type="InterPro" id="IPR025857">
    <property type="entry name" value="MacB_PCD"/>
</dbReference>
<dbReference type="AlphaFoldDB" id="A0A7K1SCC8"/>
<proteinExistence type="predicted"/>
<evidence type="ECO:0000313" key="9">
    <source>
        <dbReference type="EMBL" id="MVM31474.1"/>
    </source>
</evidence>
<feature type="transmembrane region" description="Helical" evidence="6">
    <location>
        <begin position="330"/>
        <end position="357"/>
    </location>
</feature>
<accession>A0A7K1SCC8</accession>
<evidence type="ECO:0000313" key="10">
    <source>
        <dbReference type="Proteomes" id="UP000436006"/>
    </source>
</evidence>
<name>A0A7K1SCC8_9BACT</name>
<keyword evidence="4 6" id="KW-1133">Transmembrane helix</keyword>
<dbReference type="GO" id="GO:0005886">
    <property type="term" value="C:plasma membrane"/>
    <property type="evidence" value="ECO:0007669"/>
    <property type="project" value="UniProtKB-SubCell"/>
</dbReference>
<dbReference type="PANTHER" id="PTHR30572:SF18">
    <property type="entry name" value="ABC-TYPE MACROLIDE FAMILY EXPORT SYSTEM PERMEASE COMPONENT 2"/>
    <property type="match status" value="1"/>
</dbReference>
<feature type="transmembrane region" description="Helical" evidence="6">
    <location>
        <begin position="286"/>
        <end position="305"/>
    </location>
</feature>
<evidence type="ECO:0000256" key="5">
    <source>
        <dbReference type="ARBA" id="ARBA00023136"/>
    </source>
</evidence>
<evidence type="ECO:0000256" key="4">
    <source>
        <dbReference type="ARBA" id="ARBA00022989"/>
    </source>
</evidence>
<dbReference type="InterPro" id="IPR003838">
    <property type="entry name" value="ABC3_permease_C"/>
</dbReference>
<feature type="domain" description="MacB-like periplasmic core" evidence="8">
    <location>
        <begin position="20"/>
        <end position="245"/>
    </location>
</feature>
<keyword evidence="2" id="KW-1003">Cell membrane</keyword>
<dbReference type="Pfam" id="PF02687">
    <property type="entry name" value="FtsX"/>
    <property type="match status" value="2"/>
</dbReference>
<feature type="transmembrane region" description="Helical" evidence="6">
    <location>
        <begin position="716"/>
        <end position="735"/>
    </location>
</feature>
<evidence type="ECO:0000256" key="6">
    <source>
        <dbReference type="SAM" id="Phobius"/>
    </source>
</evidence>
<reference evidence="9 10" key="1">
    <citation type="submission" date="2019-12" db="EMBL/GenBank/DDBJ databases">
        <title>Spirosoma sp. HMF4905 genome sequencing and assembly.</title>
        <authorList>
            <person name="Kang H."/>
            <person name="Cha I."/>
            <person name="Kim H."/>
            <person name="Joh K."/>
        </authorList>
    </citation>
    <scope>NUCLEOTIDE SEQUENCE [LARGE SCALE GENOMIC DNA]</scope>
    <source>
        <strain evidence="9 10">HMF4905</strain>
    </source>
</reference>
<dbReference type="GO" id="GO:0022857">
    <property type="term" value="F:transmembrane transporter activity"/>
    <property type="evidence" value="ECO:0007669"/>
    <property type="project" value="TreeGrafter"/>
</dbReference>
<dbReference type="InterPro" id="IPR050250">
    <property type="entry name" value="Macrolide_Exporter_MacB"/>
</dbReference>
<evidence type="ECO:0000259" key="7">
    <source>
        <dbReference type="Pfam" id="PF02687"/>
    </source>
</evidence>